<dbReference type="PANTHER" id="PTHR30213">
    <property type="entry name" value="INNER MEMBRANE PROTEIN YHJD"/>
    <property type="match status" value="1"/>
</dbReference>
<dbReference type="Proteomes" id="UP000515292">
    <property type="component" value="Chromosome"/>
</dbReference>
<dbReference type="GO" id="GO:0005886">
    <property type="term" value="C:plasma membrane"/>
    <property type="evidence" value="ECO:0007669"/>
    <property type="project" value="UniProtKB-SubCell"/>
</dbReference>
<dbReference type="RefSeq" id="WP_182294899.1">
    <property type="nucleotide sequence ID" value="NZ_CP059851.1"/>
</dbReference>
<gene>
    <name evidence="7" type="ORF">H3309_11835</name>
</gene>
<reference evidence="7 8" key="1">
    <citation type="submission" date="2020-07" db="EMBL/GenBank/DDBJ databases">
        <title>Complete genome sequence for Sandaracinobacter sp. M6.</title>
        <authorList>
            <person name="Tang Y."/>
            <person name="Liu Q."/>
            <person name="Guo Z."/>
            <person name="Lei P."/>
            <person name="Huang B."/>
        </authorList>
    </citation>
    <scope>NUCLEOTIDE SEQUENCE [LARGE SCALE GENOMIC DNA]</scope>
    <source>
        <strain evidence="7 8">M6</strain>
    </source>
</reference>
<feature type="transmembrane region" description="Helical" evidence="6">
    <location>
        <begin position="202"/>
        <end position="225"/>
    </location>
</feature>
<evidence type="ECO:0000313" key="8">
    <source>
        <dbReference type="Proteomes" id="UP000515292"/>
    </source>
</evidence>
<dbReference type="EMBL" id="CP059851">
    <property type="protein sequence ID" value="QMW22054.1"/>
    <property type="molecule type" value="Genomic_DNA"/>
</dbReference>
<dbReference type="NCBIfam" id="TIGR00765">
    <property type="entry name" value="yihY_not_rbn"/>
    <property type="match status" value="1"/>
</dbReference>
<accession>A0A7G5IFB2</accession>
<dbReference type="Pfam" id="PF03631">
    <property type="entry name" value="Virul_fac_BrkB"/>
    <property type="match status" value="1"/>
</dbReference>
<evidence type="ECO:0000256" key="6">
    <source>
        <dbReference type="SAM" id="Phobius"/>
    </source>
</evidence>
<feature type="transmembrane region" description="Helical" evidence="6">
    <location>
        <begin position="127"/>
        <end position="150"/>
    </location>
</feature>
<comment type="subcellular location">
    <subcellularLocation>
        <location evidence="1">Cell membrane</location>
        <topology evidence="1">Multi-pass membrane protein</topology>
    </subcellularLocation>
</comment>
<name>A0A7G5IFB2_9SPHN</name>
<keyword evidence="8" id="KW-1185">Reference proteome</keyword>
<dbReference type="PIRSF" id="PIRSF035875">
    <property type="entry name" value="RNase_BN"/>
    <property type="match status" value="1"/>
</dbReference>
<evidence type="ECO:0000256" key="3">
    <source>
        <dbReference type="ARBA" id="ARBA00022692"/>
    </source>
</evidence>
<keyword evidence="3 6" id="KW-0812">Transmembrane</keyword>
<keyword evidence="5 6" id="KW-0472">Membrane</keyword>
<keyword evidence="4 6" id="KW-1133">Transmembrane helix</keyword>
<dbReference type="PANTHER" id="PTHR30213:SF0">
    <property type="entry name" value="UPF0761 MEMBRANE PROTEIN YIHY"/>
    <property type="match status" value="1"/>
</dbReference>
<dbReference type="InterPro" id="IPR017039">
    <property type="entry name" value="Virul_fac_BrkB"/>
</dbReference>
<evidence type="ECO:0000256" key="5">
    <source>
        <dbReference type="ARBA" id="ARBA00023136"/>
    </source>
</evidence>
<evidence type="ECO:0000256" key="1">
    <source>
        <dbReference type="ARBA" id="ARBA00004651"/>
    </source>
</evidence>
<sequence length="298" mass="31582">MKLPRLLLDVARNCFRDGFIHAGNLAYLSLVTLFPLFILLAAVGGAFGRTEAGAAALEAFFQAVPPDVATLLGPAIEGVIGGKSGGLLTLGALVALWTVSTFVETLRDLMARPWGVPPARPPWQTRLLSMGAVLLAVLLMLLAFASQIILTAALQFVLRLLPMADSVAGWLGLSRLVPPVILFLALWALFELLTPRKFRHHASWPGAVATTLVWVGATALMPWLLTSFGGYSLTYGALSGVMVALLFFYVVGFGFVVGAELNAALAQRHDAALRAVVERSAHERIDGGQARAGDGGGE</sequence>
<protein>
    <submittedName>
        <fullName evidence="7">YihY/virulence factor BrkB family protein</fullName>
    </submittedName>
</protein>
<dbReference type="KEGG" id="sand:H3309_11835"/>
<evidence type="ECO:0000256" key="4">
    <source>
        <dbReference type="ARBA" id="ARBA00022989"/>
    </source>
</evidence>
<evidence type="ECO:0000313" key="7">
    <source>
        <dbReference type="EMBL" id="QMW22054.1"/>
    </source>
</evidence>
<feature type="transmembrane region" description="Helical" evidence="6">
    <location>
        <begin position="170"/>
        <end position="190"/>
    </location>
</feature>
<organism evidence="7 8">
    <name type="scientific">Sandaracinobacteroides saxicola</name>
    <dbReference type="NCBI Taxonomy" id="2759707"/>
    <lineage>
        <taxon>Bacteria</taxon>
        <taxon>Pseudomonadati</taxon>
        <taxon>Pseudomonadota</taxon>
        <taxon>Alphaproteobacteria</taxon>
        <taxon>Sphingomonadales</taxon>
        <taxon>Sphingosinicellaceae</taxon>
        <taxon>Sandaracinobacteroides</taxon>
    </lineage>
</organism>
<proteinExistence type="predicted"/>
<dbReference type="AlphaFoldDB" id="A0A7G5IFB2"/>
<feature type="transmembrane region" description="Helical" evidence="6">
    <location>
        <begin position="237"/>
        <end position="259"/>
    </location>
</feature>
<keyword evidence="2" id="KW-1003">Cell membrane</keyword>
<feature type="transmembrane region" description="Helical" evidence="6">
    <location>
        <begin position="25"/>
        <end position="47"/>
    </location>
</feature>
<evidence type="ECO:0000256" key="2">
    <source>
        <dbReference type="ARBA" id="ARBA00022475"/>
    </source>
</evidence>